<dbReference type="AlphaFoldDB" id="A0A167F1N0"/>
<dbReference type="PANTHER" id="PTHR46825">
    <property type="entry name" value="D-ALANYL-D-ALANINE-CARBOXYPEPTIDASE/ENDOPEPTIDASE AMPH"/>
    <property type="match status" value="1"/>
</dbReference>
<evidence type="ECO:0000313" key="5">
    <source>
        <dbReference type="Proteomes" id="UP000076503"/>
    </source>
</evidence>
<proteinExistence type="predicted"/>
<dbReference type="SUPFAM" id="SSF56601">
    <property type="entry name" value="beta-lactamase/transpeptidase-like"/>
    <property type="match status" value="1"/>
</dbReference>
<keyword evidence="1" id="KW-0732">Signal</keyword>
<evidence type="ECO:0000259" key="2">
    <source>
        <dbReference type="Pfam" id="PF00144"/>
    </source>
</evidence>
<dbReference type="InterPro" id="IPR012338">
    <property type="entry name" value="Beta-lactam/transpept-like"/>
</dbReference>
<dbReference type="InterPro" id="IPR050491">
    <property type="entry name" value="AmpC-like"/>
</dbReference>
<feature type="domain" description="Peptidase S12 Pab87-related C-terminal" evidence="3">
    <location>
        <begin position="409"/>
        <end position="514"/>
    </location>
</feature>
<dbReference type="RefSeq" id="WP_063361519.1">
    <property type="nucleotide sequence ID" value="NZ_AUXZ01000068.1"/>
</dbReference>
<dbReference type="InterPro" id="IPR021860">
    <property type="entry name" value="Peptidase_S12_Pab87-rel_C"/>
</dbReference>
<organism evidence="4 5">
    <name type="scientific">Pseudoalteromonas luteoviolacea H33</name>
    <dbReference type="NCBI Taxonomy" id="1365251"/>
    <lineage>
        <taxon>Bacteria</taxon>
        <taxon>Pseudomonadati</taxon>
        <taxon>Pseudomonadota</taxon>
        <taxon>Gammaproteobacteria</taxon>
        <taxon>Alteromonadales</taxon>
        <taxon>Pseudoalteromonadaceae</taxon>
        <taxon>Pseudoalteromonas</taxon>
    </lineage>
</organism>
<dbReference type="EMBL" id="AUXZ01000068">
    <property type="protein sequence ID" value="KZN51483.1"/>
    <property type="molecule type" value="Genomic_DNA"/>
</dbReference>
<dbReference type="InterPro" id="IPR001466">
    <property type="entry name" value="Beta-lactam-related"/>
</dbReference>
<dbReference type="Gene3D" id="3.40.710.10">
    <property type="entry name" value="DD-peptidase/beta-lactamase superfamily"/>
    <property type="match status" value="1"/>
</dbReference>
<comment type="caution">
    <text evidence="4">The sequence shown here is derived from an EMBL/GenBank/DDBJ whole genome shotgun (WGS) entry which is preliminary data.</text>
</comment>
<feature type="signal peptide" evidence="1">
    <location>
        <begin position="1"/>
        <end position="23"/>
    </location>
</feature>
<feature type="domain" description="Beta-lactamase-related" evidence="2">
    <location>
        <begin position="33"/>
        <end position="365"/>
    </location>
</feature>
<dbReference type="PATRIC" id="fig|1365251.3.peg.1996"/>
<gene>
    <name evidence="4" type="ORF">N476_13930</name>
</gene>
<protein>
    <recommendedName>
        <fullName evidence="6">Beta-lactamase</fullName>
    </recommendedName>
</protein>
<dbReference type="Pfam" id="PF00144">
    <property type="entry name" value="Beta-lactamase"/>
    <property type="match status" value="1"/>
</dbReference>
<evidence type="ECO:0000256" key="1">
    <source>
        <dbReference type="SAM" id="SignalP"/>
    </source>
</evidence>
<evidence type="ECO:0008006" key="6">
    <source>
        <dbReference type="Google" id="ProtNLM"/>
    </source>
</evidence>
<accession>A0A167F1N0</accession>
<reference evidence="4 5" key="1">
    <citation type="submission" date="2013-07" db="EMBL/GenBank/DDBJ databases">
        <title>Comparative Genomic and Metabolomic Analysis of Twelve Strains of Pseudoalteromonas luteoviolacea.</title>
        <authorList>
            <person name="Vynne N.G."/>
            <person name="Mansson M."/>
            <person name="Gram L."/>
        </authorList>
    </citation>
    <scope>NUCLEOTIDE SEQUENCE [LARGE SCALE GENOMIC DNA]</scope>
    <source>
        <strain evidence="4 5">H33</strain>
    </source>
</reference>
<dbReference type="Pfam" id="PF11954">
    <property type="entry name" value="DUF3471"/>
    <property type="match status" value="1"/>
</dbReference>
<sequence length="521" mass="58417">MRKALWRTLCCATTLIMSSNVVALTAPQLSEIEKSVQQAMDSFEIPGLAIGIVHNGKVVLAKGYGIRQYGKSDSVDEHTLFGIASNSKAFTATALGMLVEEGKLNWDDPVKKHLPEFQLYSQELTEQMTIRDLLSHRSGLALGAGDLMIWPDTDKSTKEILAGLKHIKPVAPLRTEYHYNNLMFVVAGEVVARVSGVSWQAFIETRIFPQVGIKNSYASFSRIDKGNTNFATGTIKYDGQLEEFVGDYLEDFRGAGAIASNVTDMTKWLQTQVNKGKTPTGKQLITPETHQYLWHPQIMRIPKEADRVAFKQDFKGYALGWAVESYFGYKRVGHMGGILGMGSQVAMIPEKGLGVVILSNQHAYPAIRAITNEVFEQALDLEPREWVLDSYQEFKQKRASLYANMGPKKVATKTASLPLSDYTGTLRSPWYGDVIVEEIAGQLHIDFTHTKLLKGTLYHHDGNTFVVKWHEKLLEADAYIHFKLNDKQQVQSVEMEWVNPKITDFSFDFHNLDLSAVAQPY</sequence>
<evidence type="ECO:0000259" key="3">
    <source>
        <dbReference type="Pfam" id="PF11954"/>
    </source>
</evidence>
<feature type="chain" id="PRO_5007886081" description="Beta-lactamase" evidence="1">
    <location>
        <begin position="24"/>
        <end position="521"/>
    </location>
</feature>
<name>A0A167F1N0_9GAMM</name>
<dbReference type="PANTHER" id="PTHR46825:SF15">
    <property type="entry name" value="BETA-LACTAMASE-RELATED DOMAIN-CONTAINING PROTEIN"/>
    <property type="match status" value="1"/>
</dbReference>
<dbReference type="Proteomes" id="UP000076503">
    <property type="component" value="Unassembled WGS sequence"/>
</dbReference>
<evidence type="ECO:0000313" key="4">
    <source>
        <dbReference type="EMBL" id="KZN51483.1"/>
    </source>
</evidence>
<dbReference type="Gene3D" id="2.40.128.600">
    <property type="match status" value="1"/>
</dbReference>